<dbReference type="PANTHER" id="PTHR12654:SF0">
    <property type="entry name" value="NON-LYSOSOMAL GLUCOSYLCERAMIDASE"/>
    <property type="match status" value="1"/>
</dbReference>
<dbReference type="Gene3D" id="1.50.10.10">
    <property type="match status" value="1"/>
</dbReference>
<dbReference type="InterPro" id="IPR008928">
    <property type="entry name" value="6-hairpin_glycosidase_sf"/>
</dbReference>
<evidence type="ECO:0000259" key="2">
    <source>
        <dbReference type="Pfam" id="PF12215"/>
    </source>
</evidence>
<organism evidence="3">
    <name type="scientific">Ascaris suum</name>
    <name type="common">Pig roundworm</name>
    <name type="synonym">Ascaris lumbricoides</name>
    <dbReference type="NCBI Taxonomy" id="6253"/>
    <lineage>
        <taxon>Eukaryota</taxon>
        <taxon>Metazoa</taxon>
        <taxon>Ecdysozoa</taxon>
        <taxon>Nematoda</taxon>
        <taxon>Chromadorea</taxon>
        <taxon>Rhabditida</taxon>
        <taxon>Spirurina</taxon>
        <taxon>Ascaridomorpha</taxon>
        <taxon>Ascaridoidea</taxon>
        <taxon>Ascarididae</taxon>
        <taxon>Ascaris</taxon>
    </lineage>
</organism>
<dbReference type="InterPro" id="IPR052566">
    <property type="entry name" value="Non-lysos_glucosylceramidase"/>
</dbReference>
<sequence length="534" mass="61883">MGISAKKKERTEGEVDLGVAICAEFPAKCKSSAEVEFVLAWDMPIVKFGAGRRQYRRRYARFFPDASKRVEQMCSRALMSRIEWERKIDAWQQRILSDDSLPDWYKSALFNESYFLTDGGTCWFEYDDEWRSTERQMSNESAKYFKEFGRFAYLEAWEYYMLNTYDVHFYSSFALLENWPLIELAIQLDFADQVLSSCDRKSVNINESTRTAVKRLGRLPHDLGNPMDEPWLHLNAYALSDTCEWKDLNLKFVLTCYRDYEKIVKIYFNDDNEMKGCLLRRFYDLSSGIIADAKAWDVDGDDLIENAGQPDQTYDVWSMHGSSAYCGGLWLCALECVRRMALTLGEVVDAQKFANKLNNARKAYERKLWNGKYFDFDEHSTDHKSIMADQLCGFWFMCITDGKVDDVIITRQQICASLKTIFEYNVEKFANGQLGPVNAMMPSGVVDSTGIQSEEVWGGVAYALASFHLLVEENESAFKTAEGWYRSCWERYGLQYQSPEAINESSYYRAIGYMRPLAIWAMQSALDALRNKRQ</sequence>
<accession>F1KVL4</accession>
<name>F1KVL4_ASCSU</name>
<dbReference type="GO" id="GO:0008422">
    <property type="term" value="F:beta-glucosidase activity"/>
    <property type="evidence" value="ECO:0007669"/>
    <property type="project" value="TreeGrafter"/>
</dbReference>
<proteinExistence type="evidence at transcript level"/>
<dbReference type="AlphaFoldDB" id="F1KVL4"/>
<dbReference type="InterPro" id="IPR012341">
    <property type="entry name" value="6hp_glycosidase-like_sf"/>
</dbReference>
<dbReference type="PANTHER" id="PTHR12654">
    <property type="entry name" value="BILE ACID BETA-GLUCOSIDASE-RELATED"/>
    <property type="match status" value="1"/>
</dbReference>
<dbReference type="Pfam" id="PF12215">
    <property type="entry name" value="Glyco_hydr_116N"/>
    <property type="match status" value="1"/>
</dbReference>
<dbReference type="EMBL" id="JI166614">
    <property type="protein sequence ID" value="ADY41918.1"/>
    <property type="molecule type" value="mRNA"/>
</dbReference>
<dbReference type="InterPro" id="IPR024462">
    <property type="entry name" value="GH116_N"/>
</dbReference>
<dbReference type="InterPro" id="IPR006775">
    <property type="entry name" value="GH116_catalytic"/>
</dbReference>
<dbReference type="Pfam" id="PF04685">
    <property type="entry name" value="DUF608"/>
    <property type="match status" value="1"/>
</dbReference>
<evidence type="ECO:0000313" key="3">
    <source>
        <dbReference type="EMBL" id="ADY41918.1"/>
    </source>
</evidence>
<reference evidence="3" key="1">
    <citation type="journal article" date="2011" name="Genome Res.">
        <title>Deep small RNA sequencing from the nematode Ascaris reveals conservation, functional diversification, and novel developmental profiles.</title>
        <authorList>
            <person name="Wang J."/>
            <person name="Czech B."/>
            <person name="Crunk A."/>
            <person name="Wallace A."/>
            <person name="Mitreva M."/>
            <person name="Hannon G.J."/>
            <person name="Davis R.E."/>
        </authorList>
    </citation>
    <scope>NUCLEOTIDE SEQUENCE</scope>
</reference>
<feature type="domain" description="Glycosyl-hydrolase family 116 catalytic region" evidence="1">
    <location>
        <begin position="149"/>
        <end position="522"/>
    </location>
</feature>
<dbReference type="GO" id="GO:0005975">
    <property type="term" value="P:carbohydrate metabolic process"/>
    <property type="evidence" value="ECO:0007669"/>
    <property type="project" value="InterPro"/>
</dbReference>
<protein>
    <submittedName>
        <fullName evidence="3">Non-lysosomal glucosylceramidase</fullName>
    </submittedName>
</protein>
<dbReference type="SUPFAM" id="SSF48208">
    <property type="entry name" value="Six-hairpin glycosidases"/>
    <property type="match status" value="1"/>
</dbReference>
<feature type="domain" description="Glycosyl-hydrolase family 116 N-terminal" evidence="2">
    <location>
        <begin position="7"/>
        <end position="84"/>
    </location>
</feature>
<evidence type="ECO:0000259" key="1">
    <source>
        <dbReference type="Pfam" id="PF04685"/>
    </source>
</evidence>